<dbReference type="Proteomes" id="UP001279642">
    <property type="component" value="Unassembled WGS sequence"/>
</dbReference>
<feature type="transmembrane region" description="Helical" evidence="1">
    <location>
        <begin position="166"/>
        <end position="186"/>
    </location>
</feature>
<organism evidence="2 3">
    <name type="scientific">Dongia soli</name>
    <dbReference type="NCBI Taxonomy" id="600628"/>
    <lineage>
        <taxon>Bacteria</taxon>
        <taxon>Pseudomonadati</taxon>
        <taxon>Pseudomonadota</taxon>
        <taxon>Alphaproteobacteria</taxon>
        <taxon>Rhodospirillales</taxon>
        <taxon>Dongiaceae</taxon>
        <taxon>Dongia</taxon>
    </lineage>
</organism>
<dbReference type="PANTHER" id="PTHR31881:SF6">
    <property type="entry name" value="OS09G0494600 PROTEIN"/>
    <property type="match status" value="1"/>
</dbReference>
<comment type="caution">
    <text evidence="2">The sequence shown here is derived from an EMBL/GenBank/DDBJ whole genome shotgun (WGS) entry which is preliminary data.</text>
</comment>
<keyword evidence="1" id="KW-1133">Transmembrane helix</keyword>
<keyword evidence="1" id="KW-0812">Transmembrane</keyword>
<gene>
    <name evidence="2" type="ORF">SMD27_02500</name>
</gene>
<keyword evidence="3" id="KW-1185">Reference proteome</keyword>
<dbReference type="Pfam" id="PF04654">
    <property type="entry name" value="DUF599"/>
    <property type="match status" value="1"/>
</dbReference>
<dbReference type="EMBL" id="JAXCLW010000001">
    <property type="protein sequence ID" value="MDY0881703.1"/>
    <property type="molecule type" value="Genomic_DNA"/>
</dbReference>
<feature type="transmembrane region" description="Helical" evidence="1">
    <location>
        <begin position="192"/>
        <end position="211"/>
    </location>
</feature>
<dbReference type="InterPro" id="IPR006747">
    <property type="entry name" value="DUF599"/>
</dbReference>
<evidence type="ECO:0000313" key="3">
    <source>
        <dbReference type="Proteomes" id="UP001279642"/>
    </source>
</evidence>
<reference evidence="2 3" key="1">
    <citation type="journal article" date="2016" name="Antonie Van Leeuwenhoek">
        <title>Dongia soli sp. nov., isolated from soil from Dokdo, Korea.</title>
        <authorList>
            <person name="Kim D.U."/>
            <person name="Lee H."/>
            <person name="Kim H."/>
            <person name="Kim S.G."/>
            <person name="Ka J.O."/>
        </authorList>
    </citation>
    <scope>NUCLEOTIDE SEQUENCE [LARGE SCALE GENOMIC DNA]</scope>
    <source>
        <strain evidence="2 3">D78</strain>
    </source>
</reference>
<accession>A0ABU5E820</accession>
<evidence type="ECO:0000313" key="2">
    <source>
        <dbReference type="EMBL" id="MDY0881703.1"/>
    </source>
</evidence>
<feature type="transmembrane region" description="Helical" evidence="1">
    <location>
        <begin position="58"/>
        <end position="89"/>
    </location>
</feature>
<dbReference type="PANTHER" id="PTHR31881">
    <property type="match status" value="1"/>
</dbReference>
<protein>
    <submittedName>
        <fullName evidence="2">DUF599 family protein</fullName>
    </submittedName>
</protein>
<sequence>MTSDLTPLDWLSLAVFLLIFFGYGSIARLLTGGNNLNSVLHQVRRSWMQRMMERPDRIVDSALTGHTVASISFFSSATILVIAGLLGLLGKTTDAYRVISSWFFVAASSTDVFQLKLVGLIAVFVYGFFRFTWALRQYNYCCALIGAAPLAKDEHPHRLEMADQVAIVYSSALASFGAGIRCYYFALAWLAWFSSAIAFLAAIILFLLVLLRRQTISHSVRAIRRYVELNPPSNC</sequence>
<keyword evidence="1" id="KW-0472">Membrane</keyword>
<feature type="transmembrane region" description="Helical" evidence="1">
    <location>
        <begin position="12"/>
        <end position="37"/>
    </location>
</feature>
<dbReference type="RefSeq" id="WP_320506757.1">
    <property type="nucleotide sequence ID" value="NZ_JAXCLW010000001.1"/>
</dbReference>
<proteinExistence type="predicted"/>
<feature type="transmembrane region" description="Helical" evidence="1">
    <location>
        <begin position="101"/>
        <end position="129"/>
    </location>
</feature>
<name>A0ABU5E820_9PROT</name>
<evidence type="ECO:0000256" key="1">
    <source>
        <dbReference type="SAM" id="Phobius"/>
    </source>
</evidence>